<dbReference type="EMBL" id="JAATJV010388700">
    <property type="protein sequence ID" value="MBZ3883625.1"/>
    <property type="molecule type" value="Genomic_DNA"/>
</dbReference>
<dbReference type="InterPro" id="IPR001314">
    <property type="entry name" value="Peptidase_S1A"/>
</dbReference>
<dbReference type="FunFam" id="2.40.10.10:FF:000068">
    <property type="entry name" value="transmembrane protease serine 2"/>
    <property type="match status" value="1"/>
</dbReference>
<dbReference type="PANTHER" id="PTHR21705:SF6">
    <property type="entry name" value="FHF COMPLEX SUBUNIT HOOK-INTERACTING PROTEIN 1A"/>
    <property type="match status" value="1"/>
</dbReference>
<dbReference type="PANTHER" id="PTHR21705">
    <property type="entry name" value="RAI16 PROTEIN-RELATED"/>
    <property type="match status" value="1"/>
</dbReference>
<protein>
    <submittedName>
        <fullName evidence="9">Protein FAM160A1</fullName>
    </submittedName>
</protein>
<keyword evidence="2" id="KW-0378">Hydrolase</keyword>
<organism evidence="9 10">
    <name type="scientific">Sciurus carolinensis</name>
    <name type="common">Eastern gray squirrel</name>
    <dbReference type="NCBI Taxonomy" id="30640"/>
    <lineage>
        <taxon>Eukaryota</taxon>
        <taxon>Metazoa</taxon>
        <taxon>Chordata</taxon>
        <taxon>Craniata</taxon>
        <taxon>Vertebrata</taxon>
        <taxon>Euteleostomi</taxon>
        <taxon>Mammalia</taxon>
        <taxon>Eutheria</taxon>
        <taxon>Euarchontoglires</taxon>
        <taxon>Glires</taxon>
        <taxon>Rodentia</taxon>
        <taxon>Sciuromorpha</taxon>
        <taxon>Sciuridae</taxon>
        <taxon>Sciurinae</taxon>
        <taxon>Sciurini</taxon>
        <taxon>Sciurus</taxon>
    </lineage>
</organism>
<dbReference type="Pfam" id="PF19311">
    <property type="entry name" value="KELAA"/>
    <property type="match status" value="1"/>
</dbReference>
<dbReference type="Proteomes" id="UP001166674">
    <property type="component" value="Unassembled WGS sequence"/>
</dbReference>
<sequence>MRPAGPAVLLLLLLVCGRRKYSSRIVGGQDAAAGHWPWQVSLRLSNDHVCGGSLISERWVLTAAHCIKKSWVYTYSVWLGSHKLDRSSGGVVYYVSQIIFHPERKSNTTADIALLKLASRVTFTPLILPICLPNVIKQLTIPASCWVTGWGKTNEITDTYPSTLQEVEIPVFNYQACERLYNPVGIFFPELDPALEEDKICAGDVKKNKDSCVVVKILEKHDPLKNTQAKYGSIPPDEASAVQNYVEHMLFLLIEEQAKDAAMGPILEFVVSENIMEKLFLWSLRREFTDETKMEQLKMYEMLVTQSHQPLLHHKPILKPLMMLLSSCSGTATPAVEGKLVVLLNQLCCILAKDPSILELFFHTSEDQGAANFLIFSLLIPFIHREGTVGQQARDALLFIMSLSAENSMVAHHIVENTYFCPVLATGLSGLYSSLPTKLEEKGEEWHCLLKDDWLPLPPLVQFLNSLEFCNAVIQVAHPLIRNQLVNYIYNGFLVPVLAPALHKVTVEEVMTTTAYLDLFLRSISEPALLEIFLRFILLHQHENVHILDTLTSRINTPFRLCVVSLALFRTLIGLHCEDVMLQLVLRYLIPCNHMMLSQRWAVKERDCYSVSAAKLLALTPVCCASGITLTLGNQERDYILWSKWTHDASGPVEQPAPAPAACIVECGKALDVSYLQYLWEAHANILRCMRDCRVWSALYDGDSPDPETFLRSAAEESPARPAPRLPQRPPGAAKARSQTELEWDDSYDTGMSAGDVGSPGPRHLAEAPGPPAPREPPKHIQEMKRNAIQLFRGAYIEESDFQDDVMVYRLCAEKDADDAAGRPQHKPAGSPAQAPPEAQRPRVDNGPLPSPQQRTDAEGQQRDSTHPLLDVSEPPKQENEPEVASEPDSELVALVPEAEQRPELAEVHPESEDFIAQCDQIIKELDSGTESLVDQHFPEDPLLLTEEEEGREGEGRGEQKGAEEEREKDLEEDQEDFDSFMAEAPAAEPVCSPFGVREEAACAGPHAGRTQSTPFTALKPRALPTGPFISVVLSKLENMLENSLHVNLLLIGIITQLASYPQPLLRSFLLNTNMVFQPSVRSLYQVLASVKNKIEQFASVERDFPGLLVQAQQYLLFRVDVSDMTPAAVTKDPIQEASRTGSGKNFLDGPPRVLQPFLANRAKVVGAPPNLPLPVRNTMLAAALFPEFLKELAALAQEHSILCYKILGDFEDSYC</sequence>
<proteinExistence type="inferred from homology"/>
<keyword evidence="7" id="KW-0732">Signal</keyword>
<feature type="region of interest" description="Disordered" evidence="6">
    <location>
        <begin position="931"/>
        <end position="976"/>
    </location>
</feature>
<feature type="signal peptide" evidence="7">
    <location>
        <begin position="1"/>
        <end position="22"/>
    </location>
</feature>
<comment type="caution">
    <text evidence="9">The sequence shown here is derived from an EMBL/GenBank/DDBJ whole genome shotgun (WGS) entry which is preliminary data.</text>
</comment>
<dbReference type="PROSITE" id="PS50240">
    <property type="entry name" value="TRYPSIN_DOM"/>
    <property type="match status" value="1"/>
</dbReference>
<dbReference type="Pfam" id="PF10257">
    <property type="entry name" value="RAI16-like"/>
    <property type="match status" value="1"/>
</dbReference>
<dbReference type="InterPro" id="IPR018114">
    <property type="entry name" value="TRYPSIN_HIS"/>
</dbReference>
<dbReference type="SUPFAM" id="SSF50494">
    <property type="entry name" value="Trypsin-like serine proteases"/>
    <property type="match status" value="1"/>
</dbReference>
<feature type="compositionally biased region" description="Pro residues" evidence="6">
    <location>
        <begin position="721"/>
        <end position="730"/>
    </location>
</feature>
<evidence type="ECO:0000313" key="9">
    <source>
        <dbReference type="EMBL" id="MBZ3883625.1"/>
    </source>
</evidence>
<feature type="region of interest" description="Disordered" evidence="6">
    <location>
        <begin position="709"/>
        <end position="779"/>
    </location>
</feature>
<comment type="similarity">
    <text evidence="5">Belongs to the FHIP family.</text>
</comment>
<gene>
    <name evidence="9" type="ORF">SUZIE_173850</name>
</gene>
<feature type="compositionally biased region" description="Basic and acidic residues" evidence="6">
    <location>
        <begin position="899"/>
        <end position="912"/>
    </location>
</feature>
<dbReference type="InterPro" id="IPR009003">
    <property type="entry name" value="Peptidase_S1_PA"/>
</dbReference>
<keyword evidence="10" id="KW-1185">Reference proteome</keyword>
<dbReference type="GO" id="GO:0004252">
    <property type="term" value="F:serine-type endopeptidase activity"/>
    <property type="evidence" value="ECO:0007669"/>
    <property type="project" value="InterPro"/>
</dbReference>
<dbReference type="PROSITE" id="PS00134">
    <property type="entry name" value="TRYPSIN_HIS"/>
    <property type="match status" value="1"/>
</dbReference>
<evidence type="ECO:0000256" key="4">
    <source>
        <dbReference type="ARBA" id="ARBA00023157"/>
    </source>
</evidence>
<dbReference type="SMART" id="SM00020">
    <property type="entry name" value="Tryp_SPc"/>
    <property type="match status" value="1"/>
</dbReference>
<keyword evidence="4" id="KW-1015">Disulfide bond</keyword>
<feature type="compositionally biased region" description="Basic and acidic residues" evidence="6">
    <location>
        <begin position="856"/>
        <end position="866"/>
    </location>
</feature>
<evidence type="ECO:0000256" key="1">
    <source>
        <dbReference type="ARBA" id="ARBA00022670"/>
    </source>
</evidence>
<dbReference type="Gene3D" id="2.40.10.10">
    <property type="entry name" value="Trypsin-like serine proteases"/>
    <property type="match status" value="1"/>
</dbReference>
<dbReference type="GO" id="GO:0006508">
    <property type="term" value="P:proteolysis"/>
    <property type="evidence" value="ECO:0007669"/>
    <property type="project" value="UniProtKB-KW"/>
</dbReference>
<dbReference type="AlphaFoldDB" id="A0AA41N4I1"/>
<evidence type="ECO:0000313" key="10">
    <source>
        <dbReference type="Proteomes" id="UP001166674"/>
    </source>
</evidence>
<feature type="compositionally biased region" description="Acidic residues" evidence="6">
    <location>
        <begin position="881"/>
        <end position="890"/>
    </location>
</feature>
<evidence type="ECO:0000256" key="2">
    <source>
        <dbReference type="ARBA" id="ARBA00022801"/>
    </source>
</evidence>
<dbReference type="PRINTS" id="PR00722">
    <property type="entry name" value="CHYMOTRYPSIN"/>
</dbReference>
<reference evidence="9" key="1">
    <citation type="submission" date="2020-03" db="EMBL/GenBank/DDBJ databases">
        <title>Studies in the Genomics of Life Span.</title>
        <authorList>
            <person name="Glass D."/>
        </authorList>
    </citation>
    <scope>NUCLEOTIDE SEQUENCE</scope>
    <source>
        <strain evidence="9">SUZIE</strain>
        <tissue evidence="9">Muscle</tissue>
    </source>
</reference>
<evidence type="ECO:0000259" key="8">
    <source>
        <dbReference type="PROSITE" id="PS50240"/>
    </source>
</evidence>
<feature type="chain" id="PRO_5041399256" evidence="7">
    <location>
        <begin position="23"/>
        <end position="1216"/>
    </location>
</feature>
<evidence type="ECO:0000256" key="7">
    <source>
        <dbReference type="SAM" id="SignalP"/>
    </source>
</evidence>
<feature type="domain" description="Peptidase S1" evidence="8">
    <location>
        <begin position="25"/>
        <end position="388"/>
    </location>
</feature>
<evidence type="ECO:0000256" key="6">
    <source>
        <dbReference type="SAM" id="MobiDB-lite"/>
    </source>
</evidence>
<feature type="region of interest" description="Disordered" evidence="6">
    <location>
        <begin position="818"/>
        <end position="912"/>
    </location>
</feature>
<feature type="compositionally biased region" description="Basic and acidic residues" evidence="6">
    <location>
        <begin position="953"/>
        <end position="970"/>
    </location>
</feature>
<dbReference type="CDD" id="cd00190">
    <property type="entry name" value="Tryp_SPc"/>
    <property type="match status" value="1"/>
</dbReference>
<dbReference type="Pfam" id="PF19314">
    <property type="entry name" value="DUF5917"/>
    <property type="match status" value="1"/>
</dbReference>
<dbReference type="InterPro" id="IPR043504">
    <property type="entry name" value="Peptidase_S1_PA_chymotrypsin"/>
</dbReference>
<dbReference type="InterPro" id="IPR045668">
    <property type="entry name" value="FHIP_KELAA_motif"/>
</dbReference>
<name>A0AA41N4I1_SCICA</name>
<accession>A0AA41N4I1</accession>
<keyword evidence="1" id="KW-0645">Protease</keyword>
<dbReference type="Pfam" id="PF00089">
    <property type="entry name" value="Trypsin"/>
    <property type="match status" value="1"/>
</dbReference>
<dbReference type="InterPro" id="IPR001254">
    <property type="entry name" value="Trypsin_dom"/>
</dbReference>
<evidence type="ECO:0000256" key="5">
    <source>
        <dbReference type="ARBA" id="ARBA00024336"/>
    </source>
</evidence>
<keyword evidence="3" id="KW-0720">Serine protease</keyword>
<evidence type="ECO:0000256" key="3">
    <source>
        <dbReference type="ARBA" id="ARBA00022825"/>
    </source>
</evidence>
<dbReference type="InterPro" id="IPR045669">
    <property type="entry name" value="FHIP_C"/>
</dbReference>
<dbReference type="InterPro" id="IPR019384">
    <property type="entry name" value="FHIP"/>
</dbReference>